<feature type="chain" id="PRO_5004792839" evidence="2">
    <location>
        <begin position="32"/>
        <end position="304"/>
    </location>
</feature>
<feature type="domain" description="Solute-binding protein family 3/N-terminal" evidence="3">
    <location>
        <begin position="44"/>
        <end position="289"/>
    </location>
</feature>
<evidence type="ECO:0000313" key="4">
    <source>
        <dbReference type="EMBL" id="AHG63535.1"/>
    </source>
</evidence>
<dbReference type="SMART" id="SM00062">
    <property type="entry name" value="PBPb"/>
    <property type="match status" value="1"/>
</dbReference>
<proteinExistence type="predicted"/>
<dbReference type="OrthoDB" id="176845at2"/>
<dbReference type="KEGG" id="amim:MIM_c14440"/>
<keyword evidence="5" id="KW-1185">Reference proteome</keyword>
<dbReference type="Gene3D" id="3.40.190.10">
    <property type="entry name" value="Periplasmic binding protein-like II"/>
    <property type="match status" value="2"/>
</dbReference>
<accession>W0PDP2</accession>
<dbReference type="PANTHER" id="PTHR35936">
    <property type="entry name" value="MEMBRANE-BOUND LYTIC MUREIN TRANSGLYCOSYLASE F"/>
    <property type="match status" value="1"/>
</dbReference>
<dbReference type="InterPro" id="IPR001638">
    <property type="entry name" value="Solute-binding_3/MltF_N"/>
</dbReference>
<dbReference type="PATRIC" id="fig|1247726.3.peg.1584"/>
<evidence type="ECO:0000256" key="2">
    <source>
        <dbReference type="SAM" id="SignalP"/>
    </source>
</evidence>
<dbReference type="SUPFAM" id="SSF53850">
    <property type="entry name" value="Periplasmic binding protein-like II"/>
    <property type="match status" value="1"/>
</dbReference>
<sequence length="304" mass="33612">MLSDKLLPIPRAALLVSLMLSASLLGATAQAQEPKKQDKDGEKVLRVCQDPNNMPMSSQDESGYENKIAALFAKKLGWKLEHTWFPQRMGFTRATLTAKDPETDRYKCDVVTGVSPGFERGIPTKRYMTSTYALVYVKGKGLDSIKKPEDIMSLDQATLSKIKIGTFSGTPPVNWLLTHSLLERMVSYQLQTGDPQQYPGQIIEHDLANGKIDIAIAWGPIAGYYAKHGDGGVPMTVVPFESKMDHQQFAFNVAMGVRHDSRKLRDKLNELIDSSGPEIAAILQEYGVPTATAPVDRIKDDDDD</sequence>
<protein>
    <submittedName>
        <fullName evidence="4">Putative MoxJ-like protein</fullName>
    </submittedName>
</protein>
<reference evidence="4 5" key="1">
    <citation type="journal article" date="2014" name="Microbiology">
        <title>Unravelling the complete genome sequence of Advenella mimigardefordensis strain DPN7T and novel insights in the catabolism of the xenobiotic polythioester precursor 3,3'-dithiodipropionate.</title>
        <authorList>
            <person name="Wubbeler J.H."/>
            <person name="Hiessl S."/>
            <person name="Schuldes J."/>
            <person name="Thurmer A."/>
            <person name="Daniel R."/>
            <person name="Steinbuchel A."/>
        </authorList>
    </citation>
    <scope>NUCLEOTIDE SEQUENCE [LARGE SCALE GENOMIC DNA]</scope>
    <source>
        <strain evidence="5">DSM 17166 / LMG 22922 / DPN7</strain>
    </source>
</reference>
<dbReference type="eggNOG" id="COG0834">
    <property type="taxonomic scope" value="Bacteria"/>
</dbReference>
<keyword evidence="1 2" id="KW-0732">Signal</keyword>
<feature type="signal peptide" evidence="2">
    <location>
        <begin position="1"/>
        <end position="31"/>
    </location>
</feature>
<dbReference type="Proteomes" id="UP000019095">
    <property type="component" value="Chromosome"/>
</dbReference>
<dbReference type="RefSeq" id="WP_025372169.1">
    <property type="nucleotide sequence ID" value="NZ_CP003915.1"/>
</dbReference>
<organism evidence="4 5">
    <name type="scientific">Advenella mimigardefordensis (strain DSM 17166 / LMG 22922 / DPN7)</name>
    <dbReference type="NCBI Taxonomy" id="1247726"/>
    <lineage>
        <taxon>Bacteria</taxon>
        <taxon>Pseudomonadati</taxon>
        <taxon>Pseudomonadota</taxon>
        <taxon>Betaproteobacteria</taxon>
        <taxon>Burkholderiales</taxon>
        <taxon>Alcaligenaceae</taxon>
    </lineage>
</organism>
<dbReference type="PANTHER" id="PTHR35936:SF17">
    <property type="entry name" value="ARGININE-BINDING EXTRACELLULAR PROTEIN ARTP"/>
    <property type="match status" value="1"/>
</dbReference>
<dbReference type="HOGENOM" id="CLU_056715_0_0_4"/>
<dbReference type="AlphaFoldDB" id="W0PDP2"/>
<evidence type="ECO:0000256" key="1">
    <source>
        <dbReference type="ARBA" id="ARBA00022729"/>
    </source>
</evidence>
<dbReference type="STRING" id="1247726.MIM_c14440"/>
<dbReference type="InterPro" id="IPR022448">
    <property type="entry name" value="Quinoprotein_dehydrogenase"/>
</dbReference>
<dbReference type="EMBL" id="CP003915">
    <property type="protein sequence ID" value="AHG63535.1"/>
    <property type="molecule type" value="Genomic_DNA"/>
</dbReference>
<evidence type="ECO:0000313" key="5">
    <source>
        <dbReference type="Proteomes" id="UP000019095"/>
    </source>
</evidence>
<dbReference type="NCBIfam" id="TIGR03871">
    <property type="entry name" value="ABC_peri_MoxJ_2"/>
    <property type="match status" value="1"/>
</dbReference>
<name>W0PDP2_ADVMD</name>
<gene>
    <name evidence="4" type="ORF">MIM_c14440</name>
</gene>
<evidence type="ECO:0000259" key="3">
    <source>
        <dbReference type="SMART" id="SM00062"/>
    </source>
</evidence>